<dbReference type="PANTHER" id="PTHR24559:SF444">
    <property type="entry name" value="REVERSE TRANSCRIPTASE DOMAIN-CONTAINING PROTEIN"/>
    <property type="match status" value="1"/>
</dbReference>
<dbReference type="EMBL" id="BSXT01000717">
    <property type="protein sequence ID" value="GMF32974.1"/>
    <property type="molecule type" value="Genomic_DNA"/>
</dbReference>
<feature type="transmembrane region" description="Helical" evidence="2">
    <location>
        <begin position="259"/>
        <end position="279"/>
    </location>
</feature>
<evidence type="ECO:0000256" key="2">
    <source>
        <dbReference type="SAM" id="Phobius"/>
    </source>
</evidence>
<feature type="region of interest" description="Disordered" evidence="1">
    <location>
        <begin position="1"/>
        <end position="64"/>
    </location>
</feature>
<name>A0A9W7CH38_9STRA</name>
<evidence type="ECO:0000313" key="3">
    <source>
        <dbReference type="EMBL" id="GMF32974.1"/>
    </source>
</evidence>
<dbReference type="Gene3D" id="3.30.70.270">
    <property type="match status" value="1"/>
</dbReference>
<keyword evidence="2" id="KW-0812">Transmembrane</keyword>
<keyword evidence="4" id="KW-1185">Reference proteome</keyword>
<accession>A0A9W7CH38</accession>
<dbReference type="InterPro" id="IPR043502">
    <property type="entry name" value="DNA/RNA_pol_sf"/>
</dbReference>
<comment type="caution">
    <text evidence="3">The sequence shown here is derived from an EMBL/GenBank/DDBJ whole genome shotgun (WGS) entry which is preliminary data.</text>
</comment>
<reference evidence="3" key="1">
    <citation type="submission" date="2023-04" db="EMBL/GenBank/DDBJ databases">
        <title>Phytophthora fragariaefolia NBRC 109709.</title>
        <authorList>
            <person name="Ichikawa N."/>
            <person name="Sato H."/>
            <person name="Tonouchi N."/>
        </authorList>
    </citation>
    <scope>NUCLEOTIDE SEQUENCE</scope>
    <source>
        <strain evidence="3">NBRC 109709</strain>
    </source>
</reference>
<dbReference type="InterPro" id="IPR053134">
    <property type="entry name" value="RNA-dir_DNA_polymerase"/>
</dbReference>
<organism evidence="3 4">
    <name type="scientific">Phytophthora fragariaefolia</name>
    <dbReference type="NCBI Taxonomy" id="1490495"/>
    <lineage>
        <taxon>Eukaryota</taxon>
        <taxon>Sar</taxon>
        <taxon>Stramenopiles</taxon>
        <taxon>Oomycota</taxon>
        <taxon>Peronosporomycetes</taxon>
        <taxon>Peronosporales</taxon>
        <taxon>Peronosporaceae</taxon>
        <taxon>Phytophthora</taxon>
    </lineage>
</organism>
<gene>
    <name evidence="3" type="ORF">Pfra01_000801700</name>
</gene>
<dbReference type="PANTHER" id="PTHR24559">
    <property type="entry name" value="TRANSPOSON TY3-I GAG-POL POLYPROTEIN"/>
    <property type="match status" value="1"/>
</dbReference>
<dbReference type="Proteomes" id="UP001165121">
    <property type="component" value="Unassembled WGS sequence"/>
</dbReference>
<dbReference type="Gene3D" id="3.10.10.10">
    <property type="entry name" value="HIV Type 1 Reverse Transcriptase, subunit A, domain 1"/>
    <property type="match status" value="1"/>
</dbReference>
<evidence type="ECO:0000313" key="4">
    <source>
        <dbReference type="Proteomes" id="UP001165121"/>
    </source>
</evidence>
<dbReference type="InterPro" id="IPR043128">
    <property type="entry name" value="Rev_trsase/Diguanyl_cyclase"/>
</dbReference>
<protein>
    <submittedName>
        <fullName evidence="3">Unnamed protein product</fullName>
    </submittedName>
</protein>
<sequence length="282" mass="32034">MELDATEQCEPGQEATVLAGSEVAPKREEYGKDIEDRPYPLDEVEIRKRAKKNAEAQTDPSPDEFAAYLDVPTKVLERTWEASPPKLESPEYWQEWYCEMLEKSEEAKCVWVGRCARLRTVKSLLSCVTRPRTSARYGKERWWCAHRGGAGIVVCILAEGGVMKAEIQRYLELKLIIPSSSPWASPVLMIRRPDGRIKFCIDYQKLNAVTVKDCYPMPLIDDIMDILGGAQLFSSMNIASGYWNVPCTLTACLKRRLRVSMVLMIGWLCLLTSAMWFLLLNG</sequence>
<keyword evidence="2" id="KW-0472">Membrane</keyword>
<keyword evidence="2" id="KW-1133">Transmembrane helix</keyword>
<dbReference type="AlphaFoldDB" id="A0A9W7CH38"/>
<dbReference type="CDD" id="cd01647">
    <property type="entry name" value="RT_LTR"/>
    <property type="match status" value="1"/>
</dbReference>
<proteinExistence type="predicted"/>
<dbReference type="SUPFAM" id="SSF56672">
    <property type="entry name" value="DNA/RNA polymerases"/>
    <property type="match status" value="1"/>
</dbReference>
<dbReference type="OrthoDB" id="128246at2759"/>
<feature type="compositionally biased region" description="Basic and acidic residues" evidence="1">
    <location>
        <begin position="24"/>
        <end position="47"/>
    </location>
</feature>
<evidence type="ECO:0000256" key="1">
    <source>
        <dbReference type="SAM" id="MobiDB-lite"/>
    </source>
</evidence>